<sequence>MSIIPSRFLAHVTQAGVTMPPVPADHTRHIATIQTSNDAASGVILTCEIDAGGETYKVTPAQTITEGDARASMVGPGTLLAGDVLRFVASADAALDIWVSYHDRPVAEAVPE</sequence>
<reference evidence="2" key="1">
    <citation type="submission" date="2016-07" db="EMBL/GenBank/DDBJ databases">
        <title>Phaeobacter portensis sp. nov., a tropodithietic acid producing bacterium isolated from a German harbor.</title>
        <authorList>
            <person name="Freese H.M."/>
            <person name="Bunk B."/>
            <person name="Breider S."/>
            <person name="Brinkhoff T."/>
        </authorList>
    </citation>
    <scope>NUCLEOTIDE SEQUENCE [LARGE SCALE GENOMIC DNA]</scope>
    <source>
        <strain evidence="2">P97</strain>
    </source>
</reference>
<gene>
    <name evidence="1" type="ORF">PhaeoP97_01880</name>
</gene>
<dbReference type="RefSeq" id="WP_072504839.1">
    <property type="nucleotide sequence ID" value="NZ_CP016364.1"/>
</dbReference>
<organism evidence="1 2">
    <name type="scientific">Phaeobacter porticola</name>
    <dbReference type="NCBI Taxonomy" id="1844006"/>
    <lineage>
        <taxon>Bacteria</taxon>
        <taxon>Pseudomonadati</taxon>
        <taxon>Pseudomonadota</taxon>
        <taxon>Alphaproteobacteria</taxon>
        <taxon>Rhodobacterales</taxon>
        <taxon>Roseobacteraceae</taxon>
        <taxon>Phaeobacter</taxon>
    </lineage>
</organism>
<dbReference type="STRING" id="1844006.PhaeoP97_01880"/>
<protein>
    <submittedName>
        <fullName evidence="1">Uncharacterized protein</fullName>
    </submittedName>
</protein>
<dbReference type="Proteomes" id="UP000183859">
    <property type="component" value="Chromosome"/>
</dbReference>
<accession>A0A1L3I5H8</accession>
<evidence type="ECO:0000313" key="1">
    <source>
        <dbReference type="EMBL" id="APG47291.1"/>
    </source>
</evidence>
<proteinExistence type="predicted"/>
<name>A0A1L3I5H8_9RHOB</name>
<dbReference type="KEGG" id="php:PhaeoP97_01880"/>
<dbReference type="OrthoDB" id="9869716at2"/>
<dbReference type="AlphaFoldDB" id="A0A1L3I5H8"/>
<keyword evidence="2" id="KW-1185">Reference proteome</keyword>
<evidence type="ECO:0000313" key="2">
    <source>
        <dbReference type="Proteomes" id="UP000183859"/>
    </source>
</evidence>
<dbReference type="EMBL" id="CP016364">
    <property type="protein sequence ID" value="APG47291.1"/>
    <property type="molecule type" value="Genomic_DNA"/>
</dbReference>